<dbReference type="InterPro" id="IPR050950">
    <property type="entry name" value="HTH-type_LysR_regulators"/>
</dbReference>
<keyword evidence="5" id="KW-0812">Transmembrane</keyword>
<feature type="domain" description="HTH lysR-type" evidence="6">
    <location>
        <begin position="1"/>
        <end position="59"/>
    </location>
</feature>
<dbReference type="PROSITE" id="PS50931">
    <property type="entry name" value="HTH_LYSR"/>
    <property type="match status" value="1"/>
</dbReference>
<keyword evidence="3" id="KW-0238">DNA-binding</keyword>
<keyword evidence="5" id="KW-1133">Transmembrane helix</keyword>
<dbReference type="PANTHER" id="PTHR30419">
    <property type="entry name" value="HTH-TYPE TRANSCRIPTIONAL REGULATOR YBHD"/>
    <property type="match status" value="1"/>
</dbReference>
<dbReference type="GO" id="GO:0003677">
    <property type="term" value="F:DNA binding"/>
    <property type="evidence" value="ECO:0007669"/>
    <property type="project" value="UniProtKB-KW"/>
</dbReference>
<keyword evidence="2" id="KW-0805">Transcription regulation</keyword>
<dbReference type="OrthoDB" id="8437302at2"/>
<dbReference type="GO" id="GO:0003700">
    <property type="term" value="F:DNA-binding transcription factor activity"/>
    <property type="evidence" value="ECO:0007669"/>
    <property type="project" value="InterPro"/>
</dbReference>
<dbReference type="Pfam" id="PF00126">
    <property type="entry name" value="HTH_1"/>
    <property type="match status" value="1"/>
</dbReference>
<protein>
    <submittedName>
        <fullName evidence="7">LysR family transcriptional regulator</fullName>
    </submittedName>
</protein>
<evidence type="ECO:0000259" key="6">
    <source>
        <dbReference type="PROSITE" id="PS50931"/>
    </source>
</evidence>
<evidence type="ECO:0000256" key="1">
    <source>
        <dbReference type="ARBA" id="ARBA00009437"/>
    </source>
</evidence>
<keyword evidence="8" id="KW-1185">Reference proteome</keyword>
<proteinExistence type="inferred from homology"/>
<evidence type="ECO:0000313" key="7">
    <source>
        <dbReference type="EMBL" id="QBE65872.1"/>
    </source>
</evidence>
<keyword evidence="4" id="KW-0804">Transcription</keyword>
<dbReference type="Gene3D" id="1.10.10.10">
    <property type="entry name" value="Winged helix-like DNA-binding domain superfamily/Winged helix DNA-binding domain"/>
    <property type="match status" value="1"/>
</dbReference>
<dbReference type="Gene3D" id="3.40.190.290">
    <property type="match status" value="1"/>
</dbReference>
<dbReference type="EMBL" id="CP035913">
    <property type="protein sequence ID" value="QBE65872.1"/>
    <property type="molecule type" value="Genomic_DNA"/>
</dbReference>
<evidence type="ECO:0000256" key="2">
    <source>
        <dbReference type="ARBA" id="ARBA00023015"/>
    </source>
</evidence>
<dbReference type="KEGG" id="plue:EWM63_25200"/>
<organism evidence="7 8">
    <name type="scientific">Pseudoduganella lutea</name>
    <dbReference type="NCBI Taxonomy" id="321985"/>
    <lineage>
        <taxon>Bacteria</taxon>
        <taxon>Pseudomonadati</taxon>
        <taxon>Pseudomonadota</taxon>
        <taxon>Betaproteobacteria</taxon>
        <taxon>Burkholderiales</taxon>
        <taxon>Oxalobacteraceae</taxon>
        <taxon>Telluria group</taxon>
        <taxon>Pseudoduganella</taxon>
    </lineage>
</organism>
<evidence type="ECO:0000256" key="5">
    <source>
        <dbReference type="SAM" id="Phobius"/>
    </source>
</evidence>
<dbReference type="GO" id="GO:0005829">
    <property type="term" value="C:cytosol"/>
    <property type="evidence" value="ECO:0007669"/>
    <property type="project" value="TreeGrafter"/>
</dbReference>
<dbReference type="InterPro" id="IPR000847">
    <property type="entry name" value="LysR_HTH_N"/>
</dbReference>
<feature type="transmembrane region" description="Helical" evidence="5">
    <location>
        <begin position="94"/>
        <end position="116"/>
    </location>
</feature>
<dbReference type="InterPro" id="IPR036390">
    <property type="entry name" value="WH_DNA-bd_sf"/>
</dbReference>
<dbReference type="Pfam" id="PF03466">
    <property type="entry name" value="LysR_substrate"/>
    <property type="match status" value="1"/>
</dbReference>
<dbReference type="SUPFAM" id="SSF46785">
    <property type="entry name" value="Winged helix' DNA-binding domain"/>
    <property type="match status" value="1"/>
</dbReference>
<dbReference type="InterPro" id="IPR036388">
    <property type="entry name" value="WH-like_DNA-bd_sf"/>
</dbReference>
<keyword evidence="5" id="KW-0472">Membrane</keyword>
<dbReference type="Proteomes" id="UP000290637">
    <property type="component" value="Chromosome"/>
</dbReference>
<name>A0A4P6L4X3_9BURK</name>
<evidence type="ECO:0000256" key="4">
    <source>
        <dbReference type="ARBA" id="ARBA00023163"/>
    </source>
</evidence>
<accession>A0A4P6L4X3</accession>
<sequence length="305" mass="33390">MLHSRLLRYIDEVARCGSIRAAGEKLHIAPSAINKHVLLLEEEIGEPLFERLPRGLRPTPAGEILLAHVRRTMLEYRQVEAEIRELQTLQSGEIIVATATGLASGVVAAAALNFYARHPQMTISIRTMSVREIQASVASGEADLGLGFNLAASPQLECLWERDTRLGAVMSSGHPLAHMESIPLAHCTSYPLIFADRSMLIHGNIADTFAGAGLDVAPTFRTNSIETMKRLAAAGDGIAFLSKFDITEEYRRDVLVYRPIRDRVFSRNVLSLVRRDKHGRGIASLLFADEVMNLLAGQLGGTDAV</sequence>
<evidence type="ECO:0000313" key="8">
    <source>
        <dbReference type="Proteomes" id="UP000290637"/>
    </source>
</evidence>
<dbReference type="RefSeq" id="WP_130188981.1">
    <property type="nucleotide sequence ID" value="NZ_CP035913.1"/>
</dbReference>
<dbReference type="InterPro" id="IPR005119">
    <property type="entry name" value="LysR_subst-bd"/>
</dbReference>
<dbReference type="AlphaFoldDB" id="A0A4P6L4X3"/>
<dbReference type="SUPFAM" id="SSF53850">
    <property type="entry name" value="Periplasmic binding protein-like II"/>
    <property type="match status" value="1"/>
</dbReference>
<gene>
    <name evidence="7" type="ORF">EWM63_25200</name>
</gene>
<comment type="similarity">
    <text evidence="1">Belongs to the LysR transcriptional regulatory family.</text>
</comment>
<evidence type="ECO:0000256" key="3">
    <source>
        <dbReference type="ARBA" id="ARBA00023125"/>
    </source>
</evidence>
<reference evidence="7 8" key="1">
    <citation type="submission" date="2019-02" db="EMBL/GenBank/DDBJ databases">
        <title>Draft Genome Sequences of Six Type Strains of the Genus Massilia.</title>
        <authorList>
            <person name="Miess H."/>
            <person name="Frediansyhah A."/>
            <person name="Gross H."/>
        </authorList>
    </citation>
    <scope>NUCLEOTIDE SEQUENCE [LARGE SCALE GENOMIC DNA]</scope>
    <source>
        <strain evidence="7 8">DSM 17473</strain>
    </source>
</reference>